<feature type="transmembrane region" description="Helical" evidence="6">
    <location>
        <begin position="26"/>
        <end position="53"/>
    </location>
</feature>
<evidence type="ECO:0000256" key="2">
    <source>
        <dbReference type="ARBA" id="ARBA00009773"/>
    </source>
</evidence>
<comment type="subcellular location">
    <subcellularLocation>
        <location evidence="1">Membrane</location>
        <topology evidence="1">Multi-pass membrane protein</topology>
    </subcellularLocation>
</comment>
<sequence length="67" mass="7221">MLSKQIEGNLLSPLIVGKTLHLHPMLIVLALLVGVELGGILGLLIAVPVLAVLKVTLLHVRQHFQND</sequence>
<organism evidence="7 8">
    <name type="scientific">Alkalicoccobacillus plakortidis</name>
    <dbReference type="NCBI Taxonomy" id="444060"/>
    <lineage>
        <taxon>Bacteria</taxon>
        <taxon>Bacillati</taxon>
        <taxon>Bacillota</taxon>
        <taxon>Bacilli</taxon>
        <taxon>Bacillales</taxon>
        <taxon>Bacillaceae</taxon>
        <taxon>Alkalicoccobacillus</taxon>
    </lineage>
</organism>
<dbReference type="Proteomes" id="UP001203665">
    <property type="component" value="Unassembled WGS sequence"/>
</dbReference>
<proteinExistence type="inferred from homology"/>
<evidence type="ECO:0000256" key="1">
    <source>
        <dbReference type="ARBA" id="ARBA00004141"/>
    </source>
</evidence>
<keyword evidence="5 6" id="KW-0472">Membrane</keyword>
<comment type="caution">
    <text evidence="7">The sequence shown here is derived from an EMBL/GenBank/DDBJ whole genome shotgun (WGS) entry which is preliminary data.</text>
</comment>
<evidence type="ECO:0000256" key="4">
    <source>
        <dbReference type="ARBA" id="ARBA00022989"/>
    </source>
</evidence>
<evidence type="ECO:0000256" key="6">
    <source>
        <dbReference type="SAM" id="Phobius"/>
    </source>
</evidence>
<dbReference type="Pfam" id="PF01594">
    <property type="entry name" value="AI-2E_transport"/>
    <property type="match status" value="1"/>
</dbReference>
<dbReference type="RefSeq" id="WP_251609262.1">
    <property type="nucleotide sequence ID" value="NZ_JAMQJY010000002.1"/>
</dbReference>
<gene>
    <name evidence="7" type="ORF">NDM98_14520</name>
</gene>
<protein>
    <submittedName>
        <fullName evidence="7">AI-2E family transporter</fullName>
    </submittedName>
</protein>
<evidence type="ECO:0000256" key="3">
    <source>
        <dbReference type="ARBA" id="ARBA00022692"/>
    </source>
</evidence>
<keyword evidence="4 6" id="KW-1133">Transmembrane helix</keyword>
<evidence type="ECO:0000313" key="8">
    <source>
        <dbReference type="Proteomes" id="UP001203665"/>
    </source>
</evidence>
<evidence type="ECO:0000313" key="7">
    <source>
        <dbReference type="EMBL" id="MCM2676562.1"/>
    </source>
</evidence>
<evidence type="ECO:0000256" key="5">
    <source>
        <dbReference type="ARBA" id="ARBA00023136"/>
    </source>
</evidence>
<dbReference type="InterPro" id="IPR002549">
    <property type="entry name" value="AI-2E-like"/>
</dbReference>
<keyword evidence="3 6" id="KW-0812">Transmembrane</keyword>
<comment type="similarity">
    <text evidence="2">Belongs to the autoinducer-2 exporter (AI-2E) (TC 2.A.86) family.</text>
</comment>
<accession>A0ABT0XKY2</accession>
<keyword evidence="8" id="KW-1185">Reference proteome</keyword>
<reference evidence="7" key="1">
    <citation type="submission" date="2022-06" db="EMBL/GenBank/DDBJ databases">
        <title>Alkalicoccobacillus porphyridii sp. nov., isolated from a marine red alga, Porphyridium purpureum and reclassification of Shouchella plakortidis and Shouchella gibsonii as Alkalicoccobacillus plakortidis comb. nov. and Alkalicoccobacillus gibsonii comb. nov.</title>
        <authorList>
            <person name="Kim K.H."/>
            <person name="Lee J.K."/>
            <person name="Han D.M."/>
            <person name="Baek J.H."/>
            <person name="Jeon C.O."/>
        </authorList>
    </citation>
    <scope>NUCLEOTIDE SEQUENCE</scope>
    <source>
        <strain evidence="7">DSM 19153</strain>
    </source>
</reference>
<name>A0ABT0XKY2_9BACI</name>
<dbReference type="EMBL" id="JAMQJY010000002">
    <property type="protein sequence ID" value="MCM2676562.1"/>
    <property type="molecule type" value="Genomic_DNA"/>
</dbReference>